<accession>A0A424Z021</accession>
<organism evidence="2 3">
    <name type="scientific">Campylobacter hepaticus</name>
    <dbReference type="NCBI Taxonomy" id="1813019"/>
    <lineage>
        <taxon>Bacteria</taxon>
        <taxon>Pseudomonadati</taxon>
        <taxon>Campylobacterota</taxon>
        <taxon>Epsilonproteobacteria</taxon>
        <taxon>Campylobacterales</taxon>
        <taxon>Campylobacteraceae</taxon>
        <taxon>Campylobacter</taxon>
    </lineage>
</organism>
<evidence type="ECO:0000313" key="3">
    <source>
        <dbReference type="Proteomes" id="UP000286095"/>
    </source>
</evidence>
<dbReference type="Pfam" id="PF13343">
    <property type="entry name" value="SBP_bac_6"/>
    <property type="match status" value="1"/>
</dbReference>
<evidence type="ECO:0000256" key="1">
    <source>
        <dbReference type="ARBA" id="ARBA00022729"/>
    </source>
</evidence>
<sequence>MKGNIFFNLSIMVLLFSNLYSIDANLVQAAQEEGRVNSLAMPDTWANWKDTWEDLERIYGIKHSDTDMSSAQELAKFKAEKKNASADIGDIGISFADIAFKQGLTQAFKTSYWDEIPSWAKDQEGHWILAYTGAIAFIVNKEVVKHIPKTWKDLLKGNYKITLGDVSSAAQAVNAVLAANYALGGDEKDLSLALEFFNILAKQGRLVNNDVSVANLEKGEIEVGLIWDFNALSYRDKVGKERYEVLIPGDGSVISGYTTIINKYAKHPNAAKLAREFILSDKGQINLAKGYARPIRIDYIILPDDIQVKLLPSEQYKNARVIKDQKAWEKSAKSLPRLWQEKVIVDMK</sequence>
<dbReference type="GO" id="GO:0030975">
    <property type="term" value="F:thiamine binding"/>
    <property type="evidence" value="ECO:0007669"/>
    <property type="project" value="TreeGrafter"/>
</dbReference>
<dbReference type="RefSeq" id="WP_124134091.1">
    <property type="nucleotide sequence ID" value="NZ_QURW01000011.1"/>
</dbReference>
<keyword evidence="1" id="KW-0732">Signal</keyword>
<gene>
    <name evidence="2" type="ORF">DZD40_05150</name>
</gene>
<proteinExistence type="predicted"/>
<protein>
    <submittedName>
        <fullName evidence="2">Extracellular solute-binding protein</fullName>
    </submittedName>
</protein>
<dbReference type="STRING" id="1813019.A2J15_01580"/>
<name>A0A424Z021_9BACT</name>
<evidence type="ECO:0000313" key="2">
    <source>
        <dbReference type="EMBL" id="RQD87219.1"/>
    </source>
</evidence>
<dbReference type="Proteomes" id="UP000286095">
    <property type="component" value="Unassembled WGS sequence"/>
</dbReference>
<reference evidence="2 3" key="1">
    <citation type="submission" date="2018-08" db="EMBL/GenBank/DDBJ databases">
        <title>Survival mechanisms of Campylobacter hepaticus identified by genomic analysis and comparative transcriptomic analysis of in vivo and in vitro derived bacteria.</title>
        <authorList>
            <person name="Van T.T.H."/>
            <person name="Moore R.J."/>
        </authorList>
    </citation>
    <scope>NUCLEOTIDE SEQUENCE [LARGE SCALE GENOMIC DNA]</scope>
    <source>
        <strain evidence="2 3">54L</strain>
    </source>
</reference>
<dbReference type="PANTHER" id="PTHR30006:SF2">
    <property type="entry name" value="ABC TRANSPORTER SUBSTRATE-BINDING PROTEIN"/>
    <property type="match status" value="1"/>
</dbReference>
<dbReference type="GO" id="GO:0015888">
    <property type="term" value="P:thiamine transport"/>
    <property type="evidence" value="ECO:0007669"/>
    <property type="project" value="TreeGrafter"/>
</dbReference>
<dbReference type="Gene3D" id="3.40.190.10">
    <property type="entry name" value="Periplasmic binding protein-like II"/>
    <property type="match status" value="2"/>
</dbReference>
<dbReference type="GO" id="GO:0030976">
    <property type="term" value="F:thiamine pyrophosphate binding"/>
    <property type="evidence" value="ECO:0007669"/>
    <property type="project" value="TreeGrafter"/>
</dbReference>
<comment type="caution">
    <text evidence="2">The sequence shown here is derived from an EMBL/GenBank/DDBJ whole genome shotgun (WGS) entry which is preliminary data.</text>
</comment>
<dbReference type="GO" id="GO:0030288">
    <property type="term" value="C:outer membrane-bounded periplasmic space"/>
    <property type="evidence" value="ECO:0007669"/>
    <property type="project" value="TreeGrafter"/>
</dbReference>
<dbReference type="PANTHER" id="PTHR30006">
    <property type="entry name" value="THIAMINE-BINDING PERIPLASMIC PROTEIN-RELATED"/>
    <property type="match status" value="1"/>
</dbReference>
<dbReference type="SUPFAM" id="SSF53850">
    <property type="entry name" value="Periplasmic binding protein-like II"/>
    <property type="match status" value="1"/>
</dbReference>
<dbReference type="EMBL" id="QURW01000011">
    <property type="protein sequence ID" value="RQD87219.1"/>
    <property type="molecule type" value="Genomic_DNA"/>
</dbReference>
<dbReference type="AlphaFoldDB" id="A0A424Z021"/>